<evidence type="ECO:0000313" key="1">
    <source>
        <dbReference type="EMBL" id="CBN87994.1"/>
    </source>
</evidence>
<evidence type="ECO:0000313" key="2">
    <source>
        <dbReference type="Proteomes" id="UP000008723"/>
    </source>
</evidence>
<dbReference type="KEGG" id="nla:NLA_17910"/>
<name>E4ZF58_NEIL0</name>
<reference evidence="1 2" key="1">
    <citation type="journal article" date="2010" name="BMC Genomics">
        <title>Independent evolution of the core and accessory gene sets in the genus Neisseria: insights gained from the genome of Neisseria lactamica isolate 020-06.</title>
        <authorList>
            <person name="Bennett J.S."/>
            <person name="Bentley S.D."/>
            <person name="Vernikos G.S."/>
            <person name="Quail M.A."/>
            <person name="Cherevach I."/>
            <person name="White B."/>
            <person name="Parkhill J."/>
            <person name="Maiden M.C."/>
        </authorList>
    </citation>
    <scope>NUCLEOTIDE SEQUENCE [LARGE SCALE GENOMIC DNA]</scope>
    <source>
        <strain evidence="1 2">020-06</strain>
    </source>
</reference>
<protein>
    <submittedName>
        <fullName evidence="1">Uncharacterized protein</fullName>
    </submittedName>
</protein>
<gene>
    <name evidence="1" type="ordered locus">NLA_17910</name>
</gene>
<dbReference type="HOGENOM" id="CLU_2343796_0_0_4"/>
<dbReference type="Proteomes" id="UP000008723">
    <property type="component" value="Chromosome"/>
</dbReference>
<sequence length="97" mass="11386">MLKSPSCRKSNLQTVCKACGHHFDTTVIQQNEQIGKICRKPHRIADYPVRKYFNGYILIYFSHNHNKGLHRQARRLFPKKQKPPHPPRKAYAVLFST</sequence>
<organism evidence="1 2">
    <name type="scientific">Neisseria lactamica (strain 020-06)</name>
    <dbReference type="NCBI Taxonomy" id="489653"/>
    <lineage>
        <taxon>Bacteria</taxon>
        <taxon>Pseudomonadati</taxon>
        <taxon>Pseudomonadota</taxon>
        <taxon>Betaproteobacteria</taxon>
        <taxon>Neisseriales</taxon>
        <taxon>Neisseriaceae</taxon>
        <taxon>Neisseria</taxon>
    </lineage>
</organism>
<dbReference type="EMBL" id="FN995097">
    <property type="protein sequence ID" value="CBN87994.1"/>
    <property type="molecule type" value="Genomic_DNA"/>
</dbReference>
<proteinExistence type="predicted"/>
<dbReference type="AlphaFoldDB" id="E4ZF58"/>
<accession>E4ZF58</accession>